<dbReference type="InterPro" id="IPR045749">
    <property type="entry name" value="DUF6090"/>
</dbReference>
<evidence type="ECO:0000256" key="1">
    <source>
        <dbReference type="SAM" id="Phobius"/>
    </source>
</evidence>
<dbReference type="EMBL" id="BNAG01000006">
    <property type="protein sequence ID" value="GHE75614.1"/>
    <property type="molecule type" value="Genomic_DNA"/>
</dbReference>
<feature type="transmembrane region" description="Helical" evidence="1">
    <location>
        <begin position="21"/>
        <end position="42"/>
    </location>
</feature>
<keyword evidence="3" id="KW-1185">Reference proteome</keyword>
<evidence type="ECO:0000313" key="3">
    <source>
        <dbReference type="Proteomes" id="UP000658258"/>
    </source>
</evidence>
<dbReference type="RefSeq" id="WP_189631675.1">
    <property type="nucleotide sequence ID" value="NZ_BNAG01000006.1"/>
</dbReference>
<protein>
    <submittedName>
        <fullName evidence="2">Uncharacterized protein</fullName>
    </submittedName>
</protein>
<keyword evidence="1" id="KW-1133">Transmembrane helix</keyword>
<keyword evidence="1" id="KW-0472">Membrane</keyword>
<organism evidence="2 3">
    <name type="scientific">Roseivirga thermotolerans</name>
    <dbReference type="NCBI Taxonomy" id="1758176"/>
    <lineage>
        <taxon>Bacteria</taxon>
        <taxon>Pseudomonadati</taxon>
        <taxon>Bacteroidota</taxon>
        <taxon>Cytophagia</taxon>
        <taxon>Cytophagales</taxon>
        <taxon>Roseivirgaceae</taxon>
        <taxon>Roseivirga</taxon>
    </lineage>
</organism>
<name>A0ABQ3IEN6_9BACT</name>
<reference evidence="3" key="1">
    <citation type="journal article" date="2019" name="Int. J. Syst. Evol. Microbiol.">
        <title>The Global Catalogue of Microorganisms (GCM) 10K type strain sequencing project: providing services to taxonomists for standard genome sequencing and annotation.</title>
        <authorList>
            <consortium name="The Broad Institute Genomics Platform"/>
            <consortium name="The Broad Institute Genome Sequencing Center for Infectious Disease"/>
            <person name="Wu L."/>
            <person name="Ma J."/>
        </authorList>
    </citation>
    <scope>NUCLEOTIDE SEQUENCE [LARGE SCALE GENOMIC DNA]</scope>
    <source>
        <strain evidence="3">CGMCC 1.15111</strain>
    </source>
</reference>
<keyword evidence="1" id="KW-0812">Transmembrane</keyword>
<gene>
    <name evidence="2" type="ORF">GCM10011340_35630</name>
</gene>
<proteinExistence type="predicted"/>
<dbReference type="Pfam" id="PF19578">
    <property type="entry name" value="DUF6090"/>
    <property type="match status" value="1"/>
</dbReference>
<sequence length="263" mass="30604">MLAFLRSIRRKNLKDSKLRGYLVYAIGEIVLVVLGILIAISINNYNEGLKKRDKELEILKQLKDEFKLNQSQLEEKILMRNEGLEAASQILSYFDNKQTFDEAGFYQALWKLVRDPTFDPIENDIVGTENLRMLTNAEIIQQLSRWSSDVYQVQELELEYQKFRSSQLTPKINTMGLGRNLQNELWKNGYTPLEALDKSANYKQNIGESHSKINYDKVLRDVELEGMVATSITFHRITNLQSDYLRNVIAKTLELIDSEIERF</sequence>
<evidence type="ECO:0000313" key="2">
    <source>
        <dbReference type="EMBL" id="GHE75614.1"/>
    </source>
</evidence>
<dbReference type="Proteomes" id="UP000658258">
    <property type="component" value="Unassembled WGS sequence"/>
</dbReference>
<comment type="caution">
    <text evidence="2">The sequence shown here is derived from an EMBL/GenBank/DDBJ whole genome shotgun (WGS) entry which is preliminary data.</text>
</comment>
<accession>A0ABQ3IEN6</accession>